<evidence type="ECO:0000313" key="3">
    <source>
        <dbReference type="Proteomes" id="UP001153636"/>
    </source>
</evidence>
<reference evidence="2" key="1">
    <citation type="submission" date="2022-01" db="EMBL/GenBank/DDBJ databases">
        <authorList>
            <person name="King R."/>
        </authorList>
    </citation>
    <scope>NUCLEOTIDE SEQUENCE</scope>
</reference>
<accession>A0A9P0D1Z6</accession>
<evidence type="ECO:0000313" key="2">
    <source>
        <dbReference type="EMBL" id="CAH1108827.1"/>
    </source>
</evidence>
<name>A0A9P0D1Z6_9CUCU</name>
<organism evidence="2 3">
    <name type="scientific">Psylliodes chrysocephalus</name>
    <dbReference type="NCBI Taxonomy" id="3402493"/>
    <lineage>
        <taxon>Eukaryota</taxon>
        <taxon>Metazoa</taxon>
        <taxon>Ecdysozoa</taxon>
        <taxon>Arthropoda</taxon>
        <taxon>Hexapoda</taxon>
        <taxon>Insecta</taxon>
        <taxon>Pterygota</taxon>
        <taxon>Neoptera</taxon>
        <taxon>Endopterygota</taxon>
        <taxon>Coleoptera</taxon>
        <taxon>Polyphaga</taxon>
        <taxon>Cucujiformia</taxon>
        <taxon>Chrysomeloidea</taxon>
        <taxon>Chrysomelidae</taxon>
        <taxon>Galerucinae</taxon>
        <taxon>Alticini</taxon>
        <taxon>Psylliodes</taxon>
    </lineage>
</organism>
<evidence type="ECO:0000256" key="1">
    <source>
        <dbReference type="SAM" id="MobiDB-lite"/>
    </source>
</evidence>
<protein>
    <submittedName>
        <fullName evidence="2">Uncharacterized protein</fullName>
    </submittedName>
</protein>
<sequence>MALEGMYIENGNAPFATDKYSLQYAIGTHPIYQRLMKRRKDEDGQTFNEVSNDFEISDSTEIINSHEGDHYQAPLEYQIGDIPDIIVTDYSESVELAEVPSVEVEEESSSIDSSKIHTDNDFTKNMQLNSKLHINQNDTNRLTPNKELRETIKDIRISISEDRDTETNEPRRRFTVLQNQIRKEITSSVKILRTLFESKKSMASCDPKLNNGEKRKGTTSKDDKIQTKYNTIHTIPEEIENNHKVESLKTDDKHETVEASEQKQELTTEQHVFQNTMESELNMQNHTDNIKDVKIVNQQEKLSDVINQSQGESNINDKELDQSEELQLTENYLCLNYLFNIAEEAIEKEKDIIEEDYTIIEEEDGTIEEEYIIKEQDTIKEQNMIKEQESIKEKEIIEEQDKIEEKDNRKLPLIVYEKVNKLKASNLNQVMNQEMIESKLTKPKCIDNTQNFLKNNEHENILENIHQKSTKNELIKANENDSIENNLGKDNDSNISNKSKRIMSSESECVQDNSCNDNNLHTSNHTQDVIEPDQKEETFEKNLQKISEGVFEINHYNDYEINCKLRENNQYVTDPNSNKKINQPALNEDVQPLKEQNKYDDLARQLQQLLKSESMTKNHGDYTEELTEEDRIQNLFQEVFLKWDEIEFRLLNNIGSTDHIYEEKMFQEMYEKLSEDKSEMQDTMSDRCTRTDPSKKSKFQTPHELSLKRYKSEAQLYDHHDLVLPKRKDNTLISKIYLQLGMVDKKNSNAKSRWDDNKNRGNIRMNRPPMDHEPIKIRKQYQSTAGETRIYLENKRNRRISLGRFLTVQDIHALEKRKIVQNILSKSQFQERKI</sequence>
<dbReference type="Proteomes" id="UP001153636">
    <property type="component" value="Chromosome 3"/>
</dbReference>
<keyword evidence="3" id="KW-1185">Reference proteome</keyword>
<gene>
    <name evidence="2" type="ORF">PSYICH_LOCUS9376</name>
</gene>
<dbReference type="OrthoDB" id="10690909at2759"/>
<proteinExistence type="predicted"/>
<dbReference type="AlphaFoldDB" id="A0A9P0D1Z6"/>
<dbReference type="EMBL" id="OV651815">
    <property type="protein sequence ID" value="CAH1108827.1"/>
    <property type="molecule type" value="Genomic_DNA"/>
</dbReference>
<feature type="compositionally biased region" description="Basic and acidic residues" evidence="1">
    <location>
        <begin position="748"/>
        <end position="759"/>
    </location>
</feature>
<feature type="region of interest" description="Disordered" evidence="1">
    <location>
        <begin position="748"/>
        <end position="771"/>
    </location>
</feature>